<evidence type="ECO:0000256" key="6">
    <source>
        <dbReference type="ARBA" id="ARBA00047512"/>
    </source>
</evidence>
<dbReference type="SUPFAM" id="SSF51695">
    <property type="entry name" value="PLC-like phosphodiesterases"/>
    <property type="match status" value="1"/>
</dbReference>
<evidence type="ECO:0000256" key="3">
    <source>
        <dbReference type="ARBA" id="ARBA00022729"/>
    </source>
</evidence>
<dbReference type="InterPro" id="IPR030395">
    <property type="entry name" value="GP_PDE_dom"/>
</dbReference>
<comment type="similarity">
    <text evidence="1">Belongs to the glycerophosphoryl diester phosphodiesterase family.</text>
</comment>
<evidence type="ECO:0000256" key="5">
    <source>
        <dbReference type="ARBA" id="ARBA00022801"/>
    </source>
</evidence>
<evidence type="ECO:0000256" key="2">
    <source>
        <dbReference type="ARBA" id="ARBA00012247"/>
    </source>
</evidence>
<accession>A0A1I3NQI6</accession>
<dbReference type="Proteomes" id="UP000199518">
    <property type="component" value="Unassembled WGS sequence"/>
</dbReference>
<keyword evidence="9" id="KW-1185">Reference proteome</keyword>
<dbReference type="GO" id="GO:0042597">
    <property type="term" value="C:periplasmic space"/>
    <property type="evidence" value="ECO:0007669"/>
    <property type="project" value="TreeGrafter"/>
</dbReference>
<dbReference type="GO" id="GO:0006071">
    <property type="term" value="P:glycerol metabolic process"/>
    <property type="evidence" value="ECO:0007669"/>
    <property type="project" value="UniProtKB-KW"/>
</dbReference>
<gene>
    <name evidence="8" type="ORF">SAMN05421753_115167</name>
</gene>
<dbReference type="Pfam" id="PF03009">
    <property type="entry name" value="GDPD"/>
    <property type="match status" value="1"/>
</dbReference>
<comment type="catalytic activity">
    <reaction evidence="6">
        <text>a sn-glycero-3-phosphodiester + H2O = an alcohol + sn-glycerol 3-phosphate + H(+)</text>
        <dbReference type="Rhea" id="RHEA:12969"/>
        <dbReference type="ChEBI" id="CHEBI:15377"/>
        <dbReference type="ChEBI" id="CHEBI:15378"/>
        <dbReference type="ChEBI" id="CHEBI:30879"/>
        <dbReference type="ChEBI" id="CHEBI:57597"/>
        <dbReference type="ChEBI" id="CHEBI:83408"/>
        <dbReference type="EC" id="3.1.4.46"/>
    </reaction>
</comment>
<protein>
    <recommendedName>
        <fullName evidence="2">glycerophosphodiester phosphodiesterase</fullName>
        <ecNumber evidence="2">3.1.4.46</ecNumber>
    </recommendedName>
</protein>
<dbReference type="PANTHER" id="PTHR43620:SF7">
    <property type="entry name" value="GLYCEROPHOSPHODIESTER PHOSPHODIESTERASE GDPD5-RELATED"/>
    <property type="match status" value="1"/>
</dbReference>
<dbReference type="PANTHER" id="PTHR43620">
    <property type="entry name" value="GLYCEROPHOSPHORYL DIESTER PHOSPHODIESTERASE"/>
    <property type="match status" value="1"/>
</dbReference>
<keyword evidence="3" id="KW-0732">Signal</keyword>
<evidence type="ECO:0000313" key="9">
    <source>
        <dbReference type="Proteomes" id="UP000199518"/>
    </source>
</evidence>
<dbReference type="AlphaFoldDB" id="A0A1I3NQI6"/>
<dbReference type="GO" id="GO:0006629">
    <property type="term" value="P:lipid metabolic process"/>
    <property type="evidence" value="ECO:0007669"/>
    <property type="project" value="InterPro"/>
</dbReference>
<dbReference type="OrthoDB" id="238714at2"/>
<dbReference type="RefSeq" id="WP_092053659.1">
    <property type="nucleotide sequence ID" value="NZ_FOQD01000015.1"/>
</dbReference>
<dbReference type="PROSITE" id="PS51704">
    <property type="entry name" value="GP_PDE"/>
    <property type="match status" value="1"/>
</dbReference>
<dbReference type="EC" id="3.1.4.46" evidence="2"/>
<dbReference type="FunFam" id="3.20.20.190:FF:000009">
    <property type="entry name" value="Glycerophosphodiester phosphodiesterase, periplasmic"/>
    <property type="match status" value="1"/>
</dbReference>
<name>A0A1I3NQI6_9PLAN</name>
<evidence type="ECO:0000259" key="7">
    <source>
        <dbReference type="PROSITE" id="PS51704"/>
    </source>
</evidence>
<keyword evidence="5" id="KW-0378">Hydrolase</keyword>
<dbReference type="GO" id="GO:0008889">
    <property type="term" value="F:glycerophosphodiester phosphodiesterase activity"/>
    <property type="evidence" value="ECO:0007669"/>
    <property type="project" value="UniProtKB-EC"/>
</dbReference>
<dbReference type="Gene3D" id="3.20.20.190">
    <property type="entry name" value="Phosphatidylinositol (PI) phosphodiesterase"/>
    <property type="match status" value="1"/>
</dbReference>
<organism evidence="8 9">
    <name type="scientific">Planctomicrobium piriforme</name>
    <dbReference type="NCBI Taxonomy" id="1576369"/>
    <lineage>
        <taxon>Bacteria</taxon>
        <taxon>Pseudomonadati</taxon>
        <taxon>Planctomycetota</taxon>
        <taxon>Planctomycetia</taxon>
        <taxon>Planctomycetales</taxon>
        <taxon>Planctomycetaceae</taxon>
        <taxon>Planctomicrobium</taxon>
    </lineage>
</organism>
<dbReference type="NCBIfam" id="NF008354">
    <property type="entry name" value="PRK11143.1"/>
    <property type="match status" value="1"/>
</dbReference>
<evidence type="ECO:0000313" key="8">
    <source>
        <dbReference type="EMBL" id="SFJ11469.1"/>
    </source>
</evidence>
<reference evidence="9" key="1">
    <citation type="submission" date="2016-10" db="EMBL/GenBank/DDBJ databases">
        <authorList>
            <person name="Varghese N."/>
            <person name="Submissions S."/>
        </authorList>
    </citation>
    <scope>NUCLEOTIDE SEQUENCE [LARGE SCALE GENOMIC DNA]</scope>
    <source>
        <strain evidence="9">DSM 26348</strain>
    </source>
</reference>
<dbReference type="EMBL" id="FOQD01000015">
    <property type="protein sequence ID" value="SFJ11469.1"/>
    <property type="molecule type" value="Genomic_DNA"/>
</dbReference>
<feature type="domain" description="GP-PDE" evidence="7">
    <location>
        <begin position="7"/>
        <end position="320"/>
    </location>
</feature>
<proteinExistence type="inferred from homology"/>
<sequence>MTRHKTPIIIAHRGASGYLPEHTLEAKAMAHALGADYLEQDLVLTRDDVPIVLHDIHLDTVTDVADLFPGRAHGDGRYYAIDFTLEEIRRLTVSERFDPKTQKAVFPKRFPAHQGRFRIPTLVEELELIQGLNSSTRRGAGIYPELKQPQFHHQAGKDIARIAIEILKDFGYHSEEHLCYLQCFDFGELKRIRHELGCRLPLIQLLEERDCSSALANPEQLKALMQQIAGYADGIGPNLISVFPIEAAPTSPSHLKEETKRESRLVAAAHHAGLVVHPWTYRADALPKNFSTFEELHQATIAAHIDGIFTDFPDQSRELFRSHMNPST</sequence>
<evidence type="ECO:0000256" key="1">
    <source>
        <dbReference type="ARBA" id="ARBA00007277"/>
    </source>
</evidence>
<keyword evidence="4" id="KW-0319">Glycerol metabolism</keyword>
<evidence type="ECO:0000256" key="4">
    <source>
        <dbReference type="ARBA" id="ARBA00022798"/>
    </source>
</evidence>
<dbReference type="InterPro" id="IPR017946">
    <property type="entry name" value="PLC-like_Pdiesterase_TIM-brl"/>
</dbReference>
<dbReference type="STRING" id="1576369.SAMN05421753_115167"/>